<feature type="transmembrane region" description="Helical" evidence="1">
    <location>
        <begin position="325"/>
        <end position="349"/>
    </location>
</feature>
<dbReference type="InterPro" id="IPR036259">
    <property type="entry name" value="MFS_trans_sf"/>
</dbReference>
<comment type="caution">
    <text evidence="2">The sequence shown here is derived from an EMBL/GenBank/DDBJ whole genome shotgun (WGS) entry which is preliminary data.</text>
</comment>
<evidence type="ECO:0000313" key="2">
    <source>
        <dbReference type="EMBL" id="NYE72820.1"/>
    </source>
</evidence>
<dbReference type="InterPro" id="IPR053160">
    <property type="entry name" value="MFS_DHA3_Transporter"/>
</dbReference>
<keyword evidence="1" id="KW-1133">Transmembrane helix</keyword>
<organism evidence="2 3">
    <name type="scientific">Microlunatus parietis</name>
    <dbReference type="NCBI Taxonomy" id="682979"/>
    <lineage>
        <taxon>Bacteria</taxon>
        <taxon>Bacillati</taxon>
        <taxon>Actinomycetota</taxon>
        <taxon>Actinomycetes</taxon>
        <taxon>Propionibacteriales</taxon>
        <taxon>Propionibacteriaceae</taxon>
        <taxon>Microlunatus</taxon>
    </lineage>
</organism>
<dbReference type="EMBL" id="JACCBU010000001">
    <property type="protein sequence ID" value="NYE72820.1"/>
    <property type="molecule type" value="Genomic_DNA"/>
</dbReference>
<accession>A0A7Y9I9Z0</accession>
<reference evidence="2 3" key="1">
    <citation type="submission" date="2020-07" db="EMBL/GenBank/DDBJ databases">
        <title>Sequencing the genomes of 1000 actinobacteria strains.</title>
        <authorList>
            <person name="Klenk H.-P."/>
        </authorList>
    </citation>
    <scope>NUCLEOTIDE SEQUENCE [LARGE SCALE GENOMIC DNA]</scope>
    <source>
        <strain evidence="2 3">DSM 22083</strain>
    </source>
</reference>
<keyword evidence="1" id="KW-0472">Membrane</keyword>
<dbReference type="SUPFAM" id="SSF103473">
    <property type="entry name" value="MFS general substrate transporter"/>
    <property type="match status" value="1"/>
</dbReference>
<feature type="transmembrane region" description="Helical" evidence="1">
    <location>
        <begin position="269"/>
        <end position="288"/>
    </location>
</feature>
<feature type="transmembrane region" description="Helical" evidence="1">
    <location>
        <begin position="241"/>
        <end position="260"/>
    </location>
</feature>
<gene>
    <name evidence="2" type="ORF">BKA15_004149</name>
</gene>
<dbReference type="GO" id="GO:0022857">
    <property type="term" value="F:transmembrane transporter activity"/>
    <property type="evidence" value="ECO:0007669"/>
    <property type="project" value="InterPro"/>
</dbReference>
<sequence>MARTVYALSALRDAIPLYPVYALLFAASGLSAAQISSLLIIWSAVAFALEIPSGALADRVSRRRLLIIAALIRAAAFALWVTVPSYPVFALGFVLWGASSAVRSGTFEALVYDELAATGAATRYGPIIGTAGTVKLLANVGATLAATPLLIIGGFPLVGWVSAAVCVAEAVLSWTLPERPRTGRVGGGFRGYLGTLRSGLLEARRNRTVFALLIVLVGLGLGAFDEYVPLLLDGHGVPTELIPILLAGQGALSAAASWAAGRWSTTGRLVPTTVLIIGAAALAAGALADHPAGFAGLAVALTATTFVTVHAQIRLQHAITGEARATVTSVAGFGGECTALITFGAIAGLSVGLPITVAVAAMAIPMLALAVALPALLRPRPNAP</sequence>
<dbReference type="PANTHER" id="PTHR23530">
    <property type="entry name" value="TRANSPORT PROTEIN-RELATED"/>
    <property type="match status" value="1"/>
</dbReference>
<dbReference type="RefSeq" id="WP_179753879.1">
    <property type="nucleotide sequence ID" value="NZ_JACCBU010000001.1"/>
</dbReference>
<evidence type="ECO:0000256" key="1">
    <source>
        <dbReference type="SAM" id="Phobius"/>
    </source>
</evidence>
<feature type="transmembrane region" description="Helical" evidence="1">
    <location>
        <begin position="355"/>
        <end position="377"/>
    </location>
</feature>
<proteinExistence type="predicted"/>
<feature type="transmembrane region" description="Helical" evidence="1">
    <location>
        <begin position="294"/>
        <end position="313"/>
    </location>
</feature>
<name>A0A7Y9I9Z0_9ACTN</name>
<dbReference type="Gene3D" id="1.20.1250.20">
    <property type="entry name" value="MFS general substrate transporter like domains"/>
    <property type="match status" value="1"/>
</dbReference>
<dbReference type="Pfam" id="PF07690">
    <property type="entry name" value="MFS_1"/>
    <property type="match status" value="1"/>
</dbReference>
<feature type="transmembrane region" description="Helical" evidence="1">
    <location>
        <begin position="20"/>
        <end position="45"/>
    </location>
</feature>
<keyword evidence="1" id="KW-0812">Transmembrane</keyword>
<keyword evidence="3" id="KW-1185">Reference proteome</keyword>
<dbReference type="AlphaFoldDB" id="A0A7Y9I9Z0"/>
<feature type="transmembrane region" description="Helical" evidence="1">
    <location>
        <begin position="124"/>
        <end position="151"/>
    </location>
</feature>
<evidence type="ECO:0000313" key="3">
    <source>
        <dbReference type="Proteomes" id="UP000569914"/>
    </source>
</evidence>
<dbReference type="InterPro" id="IPR011701">
    <property type="entry name" value="MFS"/>
</dbReference>
<dbReference type="Proteomes" id="UP000569914">
    <property type="component" value="Unassembled WGS sequence"/>
</dbReference>
<protein>
    <submittedName>
        <fullName evidence="2">MFS family permease</fullName>
    </submittedName>
</protein>
<dbReference type="PANTHER" id="PTHR23530:SF1">
    <property type="entry name" value="PERMEASE, MAJOR FACILITATOR SUPERFAMILY-RELATED"/>
    <property type="match status" value="1"/>
</dbReference>
<feature type="transmembrane region" description="Helical" evidence="1">
    <location>
        <begin position="209"/>
        <end position="229"/>
    </location>
</feature>